<dbReference type="SUPFAM" id="SSF90123">
    <property type="entry name" value="ABC transporter transmembrane region"/>
    <property type="match status" value="1"/>
</dbReference>
<name>A0A2G8KU45_STIJA</name>
<dbReference type="Pfam" id="PF00005">
    <property type="entry name" value="ABC_tran"/>
    <property type="match status" value="1"/>
</dbReference>
<dbReference type="PROSITE" id="PS50929">
    <property type="entry name" value="ABC_TM1F"/>
    <property type="match status" value="1"/>
</dbReference>
<dbReference type="InterPro" id="IPR036640">
    <property type="entry name" value="ABC1_TM_sf"/>
</dbReference>
<dbReference type="CDD" id="cd03250">
    <property type="entry name" value="ABCC_MRP_domain1"/>
    <property type="match status" value="1"/>
</dbReference>
<dbReference type="GO" id="GO:0005886">
    <property type="term" value="C:plasma membrane"/>
    <property type="evidence" value="ECO:0007669"/>
    <property type="project" value="UniProtKB-ARBA"/>
</dbReference>
<keyword evidence="16" id="KW-1185">Reference proteome</keyword>
<gene>
    <name evidence="15" type="ORF">BSL78_11598</name>
</gene>
<dbReference type="GO" id="GO:0140359">
    <property type="term" value="F:ABC-type transporter activity"/>
    <property type="evidence" value="ECO:0007669"/>
    <property type="project" value="InterPro"/>
</dbReference>
<evidence type="ECO:0000256" key="11">
    <source>
        <dbReference type="ARBA" id="ARBA00023180"/>
    </source>
</evidence>
<dbReference type="InterPro" id="IPR003439">
    <property type="entry name" value="ABC_transporter-like_ATP-bd"/>
</dbReference>
<feature type="transmembrane region" description="Helical" evidence="12">
    <location>
        <begin position="140"/>
        <end position="157"/>
    </location>
</feature>
<feature type="domain" description="ABC transporter" evidence="13">
    <location>
        <begin position="694"/>
        <end position="910"/>
    </location>
</feature>
<dbReference type="InterPro" id="IPR050173">
    <property type="entry name" value="ABC_transporter_C-like"/>
</dbReference>
<keyword evidence="4 12" id="KW-0812">Transmembrane</keyword>
<organism evidence="15 16">
    <name type="scientific">Stichopus japonicus</name>
    <name type="common">Sea cucumber</name>
    <dbReference type="NCBI Taxonomy" id="307972"/>
    <lineage>
        <taxon>Eukaryota</taxon>
        <taxon>Metazoa</taxon>
        <taxon>Echinodermata</taxon>
        <taxon>Eleutherozoa</taxon>
        <taxon>Echinozoa</taxon>
        <taxon>Holothuroidea</taxon>
        <taxon>Aspidochirotacea</taxon>
        <taxon>Aspidochirotida</taxon>
        <taxon>Stichopodidae</taxon>
        <taxon>Apostichopus</taxon>
    </lineage>
</organism>
<dbReference type="FunFam" id="3.40.50.300:FF:002366">
    <property type="entry name" value="Uncharacterized protein"/>
    <property type="match status" value="1"/>
</dbReference>
<dbReference type="AlphaFoldDB" id="A0A2G8KU45"/>
<sequence>MEKFNWYCGANTAENLIGFAWDPEHTIYNSCFTNLLETIPHILLLVFGSLILFALLLCRHSEKHAYLLKFPGHDLRWVLYYPLMVMVTFQVGEGILTDLIVNNGLETQPQLYVPACLALLAGIVAIIYTHHMEYWELQHMSWLMLVYWLLALGGPRLNLRTSSNDEEVDSSHMRYILTIVAVIIYALFFILELNVIRTRVFGWCYEPEAFPEDLEKEGMRFLQGYTNLLSTAIFWWMNWLFSLGYKRALELDDLGSLSKVHTTKYNRDKFEEAVGIELKKAEDTGKELNLYKAYLRTYGKRLGVAGIIKLFADTFAFVNPFILSGIILYASQLQYQGSELTNPDVKYMSSYDFIRNGIVLVFLLFLCSYSRALCLQVHYHLVITESGHVKAAIQAAVYDKALRISTYTISGGSMTTGQITNHMSVDAMNILMSFQYLHSAWSLPYQLLGYLVILYSQLGPAALIGFSVFFLVLPLQTVIAKQLGNLQKKSMVHSDSRLKQTNEMLQGMKLIKLYAWEEIFLQVIGEARGKEIWMQVKSTGWRVLMYTLAGSTPLLVTLISYSLYQVLEGKALTPEITFSSLSVFNSMFVPMFMLPQVIQFYVNAVVSTKRLRTFFSAAEIEDGEDGRTLEKVNRLNPGHVPQRDVKANGHESFKKIDADSDGQVYSNPAFETETQNGNLKESNLKFAEDTIDKLRHENGWPVAKISHGSFTWDADASTPTLSDIDLEIPAGKLTIVVGQVGGGKSSFISALLGEMSTVSGSVQWDKSVSNIAYGSQKAWLLNATMEENITFGNKMDRLRYKDTINACSLQPDIDILPAGDQTEIGEKGINLSGGQKQRVSVARTMYSPHSVVILDDPLSALDVHVGAHLFEEGIKGILLKENRTVILVTHQVQYLDQAEKVWKHYMTCHV</sequence>
<evidence type="ECO:0000256" key="4">
    <source>
        <dbReference type="ARBA" id="ARBA00022692"/>
    </source>
</evidence>
<dbReference type="SUPFAM" id="SSF52540">
    <property type="entry name" value="P-loop containing nucleoside triphosphate hydrolases"/>
    <property type="match status" value="1"/>
</dbReference>
<feature type="transmembrane region" description="Helical" evidence="12">
    <location>
        <begin position="310"/>
        <end position="333"/>
    </location>
</feature>
<dbReference type="STRING" id="307972.A0A2G8KU45"/>
<keyword evidence="9 12" id="KW-0472">Membrane</keyword>
<keyword evidence="5" id="KW-0677">Repeat</keyword>
<evidence type="ECO:0000313" key="16">
    <source>
        <dbReference type="Proteomes" id="UP000230750"/>
    </source>
</evidence>
<dbReference type="Gene3D" id="3.40.50.300">
    <property type="entry name" value="P-loop containing nucleotide triphosphate hydrolases"/>
    <property type="match status" value="1"/>
</dbReference>
<evidence type="ECO:0000259" key="14">
    <source>
        <dbReference type="PROSITE" id="PS50929"/>
    </source>
</evidence>
<dbReference type="OrthoDB" id="6500128at2759"/>
<dbReference type="PANTHER" id="PTHR24223:SF461">
    <property type="entry name" value="ATP-BINDING CASSETTE SUB-FAMILY C MEMBER SUR"/>
    <property type="match status" value="1"/>
</dbReference>
<dbReference type="InterPro" id="IPR003593">
    <property type="entry name" value="AAA+_ATPase"/>
</dbReference>
<feature type="transmembrane region" description="Helical" evidence="12">
    <location>
        <begin position="436"/>
        <end position="455"/>
    </location>
</feature>
<comment type="subcellular location">
    <subcellularLocation>
        <location evidence="1">Membrane</location>
    </subcellularLocation>
</comment>
<evidence type="ECO:0000256" key="8">
    <source>
        <dbReference type="ARBA" id="ARBA00022989"/>
    </source>
</evidence>
<dbReference type="GO" id="GO:0005524">
    <property type="term" value="F:ATP binding"/>
    <property type="evidence" value="ECO:0007669"/>
    <property type="project" value="UniProtKB-KW"/>
</dbReference>
<dbReference type="InterPro" id="IPR017871">
    <property type="entry name" value="ABC_transporter-like_CS"/>
</dbReference>
<evidence type="ECO:0000313" key="15">
    <source>
        <dbReference type="EMBL" id="PIK51526.1"/>
    </source>
</evidence>
<dbReference type="InterPro" id="IPR000388">
    <property type="entry name" value="ABCC8/9"/>
</dbReference>
<keyword evidence="3" id="KW-0813">Transport</keyword>
<evidence type="ECO:0000256" key="3">
    <source>
        <dbReference type="ARBA" id="ARBA00022448"/>
    </source>
</evidence>
<evidence type="ECO:0000259" key="13">
    <source>
        <dbReference type="PROSITE" id="PS50893"/>
    </source>
</evidence>
<dbReference type="InterPro" id="IPR027417">
    <property type="entry name" value="P-loop_NTPase"/>
</dbReference>
<dbReference type="GO" id="GO:0006813">
    <property type="term" value="P:potassium ion transport"/>
    <property type="evidence" value="ECO:0007669"/>
    <property type="project" value="InterPro"/>
</dbReference>
<feature type="transmembrane region" description="Helical" evidence="12">
    <location>
        <begin position="111"/>
        <end position="128"/>
    </location>
</feature>
<dbReference type="Pfam" id="PF00664">
    <property type="entry name" value="ABC_membrane"/>
    <property type="match status" value="1"/>
</dbReference>
<feature type="transmembrane region" description="Helical" evidence="12">
    <location>
        <begin position="38"/>
        <end position="58"/>
    </location>
</feature>
<keyword evidence="8 12" id="KW-1133">Transmembrane helix</keyword>
<dbReference type="Gene3D" id="1.20.1560.10">
    <property type="entry name" value="ABC transporter type 1, transmembrane domain"/>
    <property type="match status" value="1"/>
</dbReference>
<comment type="similarity">
    <text evidence="2">Belongs to the ABC transporter superfamily. ABCC family. Conjugate transporter (TC 3.A.1.208) subfamily.</text>
</comment>
<dbReference type="FunFam" id="1.20.1560.10:FF:000006">
    <property type="entry name" value="ATP-binding cassette, sub-family C (CFTR/MRP), member 9"/>
    <property type="match status" value="1"/>
</dbReference>
<evidence type="ECO:0000256" key="5">
    <source>
        <dbReference type="ARBA" id="ARBA00022737"/>
    </source>
</evidence>
<dbReference type="Proteomes" id="UP000230750">
    <property type="component" value="Unassembled WGS sequence"/>
</dbReference>
<dbReference type="PROSITE" id="PS50893">
    <property type="entry name" value="ABC_TRANSPORTER_2"/>
    <property type="match status" value="1"/>
</dbReference>
<feature type="transmembrane region" description="Helical" evidence="12">
    <location>
        <begin position="461"/>
        <end position="480"/>
    </location>
</feature>
<reference evidence="15 16" key="1">
    <citation type="journal article" date="2017" name="PLoS Biol.">
        <title>The sea cucumber genome provides insights into morphological evolution and visceral regeneration.</title>
        <authorList>
            <person name="Zhang X."/>
            <person name="Sun L."/>
            <person name="Yuan J."/>
            <person name="Sun Y."/>
            <person name="Gao Y."/>
            <person name="Zhang L."/>
            <person name="Li S."/>
            <person name="Dai H."/>
            <person name="Hamel J.F."/>
            <person name="Liu C."/>
            <person name="Yu Y."/>
            <person name="Liu S."/>
            <person name="Lin W."/>
            <person name="Guo K."/>
            <person name="Jin S."/>
            <person name="Xu P."/>
            <person name="Storey K.B."/>
            <person name="Huan P."/>
            <person name="Zhang T."/>
            <person name="Zhou Y."/>
            <person name="Zhang J."/>
            <person name="Lin C."/>
            <person name="Li X."/>
            <person name="Xing L."/>
            <person name="Huo D."/>
            <person name="Sun M."/>
            <person name="Wang L."/>
            <person name="Mercier A."/>
            <person name="Li F."/>
            <person name="Yang H."/>
            <person name="Xiang J."/>
        </authorList>
    </citation>
    <scope>NUCLEOTIDE SEQUENCE [LARGE SCALE GENOMIC DNA]</scope>
    <source>
        <strain evidence="15">Shaxun</strain>
        <tissue evidence="15">Muscle</tissue>
    </source>
</reference>
<dbReference type="GO" id="GO:0008281">
    <property type="term" value="F:sulfonylurea receptor activity"/>
    <property type="evidence" value="ECO:0007669"/>
    <property type="project" value="InterPro"/>
</dbReference>
<keyword evidence="6" id="KW-0547">Nucleotide-binding</keyword>
<dbReference type="SMART" id="SM00382">
    <property type="entry name" value="AAA"/>
    <property type="match status" value="1"/>
</dbReference>
<keyword evidence="7 15" id="KW-0067">ATP-binding</keyword>
<proteinExistence type="inferred from homology"/>
<feature type="transmembrane region" description="Helical" evidence="12">
    <location>
        <begin position="78"/>
        <end position="96"/>
    </location>
</feature>
<feature type="transmembrane region" description="Helical" evidence="12">
    <location>
        <begin position="584"/>
        <end position="606"/>
    </location>
</feature>
<feature type="domain" description="ABC transmembrane type-1" evidence="14">
    <location>
        <begin position="304"/>
        <end position="603"/>
    </location>
</feature>
<dbReference type="GO" id="GO:0016887">
    <property type="term" value="F:ATP hydrolysis activity"/>
    <property type="evidence" value="ECO:0007669"/>
    <property type="project" value="InterPro"/>
</dbReference>
<dbReference type="CDD" id="cd18591">
    <property type="entry name" value="ABC_6TM_SUR1_D1_like"/>
    <property type="match status" value="1"/>
</dbReference>
<evidence type="ECO:0000256" key="7">
    <source>
        <dbReference type="ARBA" id="ARBA00022840"/>
    </source>
</evidence>
<evidence type="ECO:0000256" key="10">
    <source>
        <dbReference type="ARBA" id="ARBA00023170"/>
    </source>
</evidence>
<protein>
    <submittedName>
        <fullName evidence="15">Putative ATP-binding cassette sub-family C member 9</fullName>
    </submittedName>
</protein>
<evidence type="ECO:0000256" key="6">
    <source>
        <dbReference type="ARBA" id="ARBA00022741"/>
    </source>
</evidence>
<evidence type="ECO:0000256" key="12">
    <source>
        <dbReference type="SAM" id="Phobius"/>
    </source>
</evidence>
<dbReference type="GO" id="GO:0032991">
    <property type="term" value="C:protein-containing complex"/>
    <property type="evidence" value="ECO:0007669"/>
    <property type="project" value="UniProtKB-ARBA"/>
</dbReference>
<dbReference type="PANTHER" id="PTHR24223">
    <property type="entry name" value="ATP-BINDING CASSETTE SUB-FAMILY C"/>
    <property type="match status" value="1"/>
</dbReference>
<dbReference type="InterPro" id="IPR011527">
    <property type="entry name" value="ABC1_TM_dom"/>
</dbReference>
<evidence type="ECO:0000256" key="9">
    <source>
        <dbReference type="ARBA" id="ARBA00023136"/>
    </source>
</evidence>
<comment type="caution">
    <text evidence="15">The sequence shown here is derived from an EMBL/GenBank/DDBJ whole genome shotgun (WGS) entry which is preliminary data.</text>
</comment>
<keyword evidence="10" id="KW-0675">Receptor</keyword>
<dbReference type="PROSITE" id="PS00211">
    <property type="entry name" value="ABC_TRANSPORTER_1"/>
    <property type="match status" value="1"/>
</dbReference>
<dbReference type="PRINTS" id="PR01092">
    <property type="entry name" value="SULFNYLUREAR"/>
</dbReference>
<feature type="transmembrane region" description="Helical" evidence="12">
    <location>
        <begin position="172"/>
        <end position="191"/>
    </location>
</feature>
<evidence type="ECO:0000256" key="2">
    <source>
        <dbReference type="ARBA" id="ARBA00009726"/>
    </source>
</evidence>
<feature type="transmembrane region" description="Helical" evidence="12">
    <location>
        <begin position="353"/>
        <end position="374"/>
    </location>
</feature>
<keyword evidence="11" id="KW-0325">Glycoprotein</keyword>
<evidence type="ECO:0000256" key="1">
    <source>
        <dbReference type="ARBA" id="ARBA00004370"/>
    </source>
</evidence>
<accession>A0A2G8KU45</accession>
<feature type="transmembrane region" description="Helical" evidence="12">
    <location>
        <begin position="543"/>
        <end position="564"/>
    </location>
</feature>
<dbReference type="EMBL" id="MRZV01000368">
    <property type="protein sequence ID" value="PIK51526.1"/>
    <property type="molecule type" value="Genomic_DNA"/>
</dbReference>